<evidence type="ECO:0000256" key="1">
    <source>
        <dbReference type="ARBA" id="ARBA00000724"/>
    </source>
</evidence>
<dbReference type="GO" id="GO:1990112">
    <property type="term" value="C:RQC complex"/>
    <property type="evidence" value="ECO:0007669"/>
    <property type="project" value="InterPro"/>
</dbReference>
<comment type="function">
    <text evidence="2">Methylates the carboxyl group of the C-terminal leucine residue of protein phosphatase 2A catalytic subunits to form alpha-leucine ester residues.</text>
</comment>
<comment type="catalytic activity">
    <reaction evidence="1">
        <text>[phosphatase 2A protein]-C-terminal L-leucine + S-adenosyl-L-methionine = [phosphatase 2A protein]-C-terminal L-leucine methyl ester + S-adenosyl-L-homocysteine</text>
        <dbReference type="Rhea" id="RHEA:48544"/>
        <dbReference type="Rhea" id="RHEA-COMP:12134"/>
        <dbReference type="Rhea" id="RHEA-COMP:12135"/>
        <dbReference type="ChEBI" id="CHEBI:57856"/>
        <dbReference type="ChEBI" id="CHEBI:59789"/>
        <dbReference type="ChEBI" id="CHEBI:90516"/>
        <dbReference type="ChEBI" id="CHEBI:90517"/>
        <dbReference type="EC" id="2.1.1.233"/>
    </reaction>
</comment>
<evidence type="ECO:0000256" key="2">
    <source>
        <dbReference type="ARBA" id="ARBA00003455"/>
    </source>
</evidence>
<evidence type="ECO:0000256" key="11">
    <source>
        <dbReference type="SAM" id="MobiDB-lite"/>
    </source>
</evidence>
<feature type="domain" description="E3 ubiquitin-protein ligase listerin ubiquitin conjugating" evidence="14">
    <location>
        <begin position="1482"/>
        <end position="1566"/>
    </location>
</feature>
<dbReference type="Pfam" id="PF23009">
    <property type="entry name" value="UBC_like"/>
    <property type="match status" value="1"/>
</dbReference>
<dbReference type="Gene3D" id="3.40.50.150">
    <property type="entry name" value="Vaccinia Virus protein VP39"/>
    <property type="match status" value="1"/>
</dbReference>
<dbReference type="GO" id="GO:0032259">
    <property type="term" value="P:methylation"/>
    <property type="evidence" value="ECO:0007669"/>
    <property type="project" value="UniProtKB-KW"/>
</dbReference>
<dbReference type="GO" id="GO:1990116">
    <property type="term" value="P:ribosome-associated ubiquitin-dependent protein catabolic process"/>
    <property type="evidence" value="ECO:0007669"/>
    <property type="project" value="InterPro"/>
</dbReference>
<dbReference type="OrthoDB" id="6108at2759"/>
<dbReference type="PANTHER" id="PTHR12389:SF0">
    <property type="entry name" value="E3 UBIQUITIN-PROTEIN LIGASE LISTERIN"/>
    <property type="match status" value="1"/>
</dbReference>
<dbReference type="SUPFAM" id="SSF53335">
    <property type="entry name" value="S-adenosyl-L-methionine-dependent methyltransferases"/>
    <property type="match status" value="1"/>
</dbReference>
<dbReference type="InterPro" id="IPR054476">
    <property type="entry name" value="Ltn1_N"/>
</dbReference>
<evidence type="ECO:0000256" key="9">
    <source>
        <dbReference type="ARBA" id="ARBA00029681"/>
    </source>
</evidence>
<dbReference type="InterPro" id="IPR054478">
    <property type="entry name" value="LTN1_UBC"/>
</dbReference>
<evidence type="ECO:0000259" key="12">
    <source>
        <dbReference type="Pfam" id="PF22958"/>
    </source>
</evidence>
<dbReference type="FunFam" id="1.25.10.10:FF:000641">
    <property type="entry name" value="RING zinc finger protein-like protein"/>
    <property type="match status" value="1"/>
</dbReference>
<evidence type="ECO:0000313" key="16">
    <source>
        <dbReference type="Proteomes" id="UP000034291"/>
    </source>
</evidence>
<feature type="domain" description="E3 ubiquitin-protein ligase listerin N-terminal" evidence="12">
    <location>
        <begin position="51"/>
        <end position="363"/>
    </location>
</feature>
<evidence type="ECO:0000256" key="10">
    <source>
        <dbReference type="ARBA" id="ARBA00032526"/>
    </source>
</evidence>
<dbReference type="InterPro" id="IPR016024">
    <property type="entry name" value="ARM-type_fold"/>
</dbReference>
<dbReference type="Pfam" id="PF22958">
    <property type="entry name" value="Ltn1_1st"/>
    <property type="match status" value="1"/>
</dbReference>
<dbReference type="InterPro" id="IPR007213">
    <property type="entry name" value="Ppm1/Ppm2/Tcmp"/>
</dbReference>
<dbReference type="GO" id="GO:0043023">
    <property type="term" value="F:ribosomal large subunit binding"/>
    <property type="evidence" value="ECO:0007669"/>
    <property type="project" value="TreeGrafter"/>
</dbReference>
<dbReference type="EMBL" id="JZBS01003487">
    <property type="protein sequence ID" value="KKK14773.1"/>
    <property type="molecule type" value="Genomic_DNA"/>
</dbReference>
<feature type="domain" description="E3 ubiquitin-protein ligase listerin HEAT repeat region" evidence="13">
    <location>
        <begin position="1256"/>
        <end position="1467"/>
    </location>
</feature>
<evidence type="ECO:0000259" key="13">
    <source>
        <dbReference type="Pfam" id="PF22999"/>
    </source>
</evidence>
<dbReference type="EC" id="2.1.1.233" evidence="4"/>
<dbReference type="GO" id="GO:0018423">
    <property type="term" value="F:protein C-terminal leucine carboxyl O-methyltransferase activity"/>
    <property type="evidence" value="ECO:0007669"/>
    <property type="project" value="UniProtKB-EC"/>
</dbReference>
<comment type="caution">
    <text evidence="15">The sequence shown here is derived from an EMBL/GenBank/DDBJ whole genome shotgun (WGS) entry which is preliminary data.</text>
</comment>
<dbReference type="PANTHER" id="PTHR12389">
    <property type="entry name" value="ZINC FINGER PROTEIN 294"/>
    <property type="match status" value="1"/>
</dbReference>
<evidence type="ECO:0000256" key="8">
    <source>
        <dbReference type="ARBA" id="ARBA00022691"/>
    </source>
</evidence>
<reference evidence="15 16" key="1">
    <citation type="submission" date="2015-02" db="EMBL/GenBank/DDBJ databases">
        <title>Draft Genome Sequences of Two Closely-Related Aflatoxigenic Aspergillus Species Obtained from the Cote d'Ivoire.</title>
        <authorList>
            <person name="Moore G.G."/>
            <person name="Beltz S.B."/>
            <person name="Mack B.M."/>
        </authorList>
    </citation>
    <scope>NUCLEOTIDE SEQUENCE [LARGE SCALE GENOMIC DNA]</scope>
    <source>
        <strain evidence="15 16">SRRC1468</strain>
    </source>
</reference>
<gene>
    <name evidence="15" type="ORF">ARAM_005452</name>
</gene>
<evidence type="ECO:0000313" key="15">
    <source>
        <dbReference type="EMBL" id="KKK14773.1"/>
    </source>
</evidence>
<keyword evidence="6" id="KW-0489">Methyltransferase</keyword>
<evidence type="ECO:0000256" key="3">
    <source>
        <dbReference type="ARBA" id="ARBA00010703"/>
    </source>
</evidence>
<evidence type="ECO:0000256" key="7">
    <source>
        <dbReference type="ARBA" id="ARBA00022679"/>
    </source>
</evidence>
<keyword evidence="16" id="KW-1185">Reference proteome</keyword>
<dbReference type="GO" id="GO:0005829">
    <property type="term" value="C:cytosol"/>
    <property type="evidence" value="ECO:0007669"/>
    <property type="project" value="TreeGrafter"/>
</dbReference>
<evidence type="ECO:0000259" key="14">
    <source>
        <dbReference type="Pfam" id="PF23009"/>
    </source>
</evidence>
<dbReference type="InterPro" id="IPR039795">
    <property type="entry name" value="LTN1/Rkr1"/>
</dbReference>
<protein>
    <recommendedName>
        <fullName evidence="5">Leucine carboxyl methyltransferase 1</fullName>
        <ecNumber evidence="4">2.1.1.233</ecNumber>
    </recommendedName>
    <alternativeName>
        <fullName evidence="9">Protein phosphatase methyltransferase 1</fullName>
    </alternativeName>
    <alternativeName>
        <fullName evidence="10">[Phosphatase 2A protein]-leucine-carboxy methyltransferase 1</fullName>
    </alternativeName>
</protein>
<dbReference type="STRING" id="308745.A0A0F8U5E1"/>
<dbReference type="SUPFAM" id="SSF48371">
    <property type="entry name" value="ARM repeat"/>
    <property type="match status" value="1"/>
</dbReference>
<evidence type="ECO:0000256" key="5">
    <source>
        <dbReference type="ARBA" id="ARBA00017497"/>
    </source>
</evidence>
<evidence type="ECO:0000256" key="4">
    <source>
        <dbReference type="ARBA" id="ARBA00012834"/>
    </source>
</evidence>
<dbReference type="InterPro" id="IPR054477">
    <property type="entry name" value="LTN1_E3_ligase_6th"/>
</dbReference>
<dbReference type="InterPro" id="IPR029063">
    <property type="entry name" value="SAM-dependent_MTases_sf"/>
</dbReference>
<evidence type="ECO:0000256" key="6">
    <source>
        <dbReference type="ARBA" id="ARBA00022603"/>
    </source>
</evidence>
<feature type="compositionally biased region" description="Gly residues" evidence="11">
    <location>
        <begin position="1633"/>
        <end position="1649"/>
    </location>
</feature>
<dbReference type="Pfam" id="PF22999">
    <property type="entry name" value="LTN1_E3_ligase_6th"/>
    <property type="match status" value="1"/>
</dbReference>
<accession>A0A0F8U5E1</accession>
<proteinExistence type="inferred from homology"/>
<dbReference type="FunFam" id="3.40.50.150:FF:000369">
    <property type="entry name" value="Leucine carboxyl methyltransferase 1"/>
    <property type="match status" value="1"/>
</dbReference>
<keyword evidence="7" id="KW-0808">Transferase</keyword>
<dbReference type="Proteomes" id="UP000034291">
    <property type="component" value="Unassembled WGS sequence"/>
</dbReference>
<comment type="similarity">
    <text evidence="3">Belongs to the methyltransferase superfamily. LCMT family.</text>
</comment>
<feature type="region of interest" description="Disordered" evidence="11">
    <location>
        <begin position="1624"/>
        <end position="1668"/>
    </location>
</feature>
<dbReference type="GO" id="GO:0072344">
    <property type="term" value="P:rescue of stalled ribosome"/>
    <property type="evidence" value="ECO:0007669"/>
    <property type="project" value="TreeGrafter"/>
</dbReference>
<organism evidence="15 16">
    <name type="scientific">Aspergillus rambellii</name>
    <dbReference type="NCBI Taxonomy" id="308745"/>
    <lineage>
        <taxon>Eukaryota</taxon>
        <taxon>Fungi</taxon>
        <taxon>Dikarya</taxon>
        <taxon>Ascomycota</taxon>
        <taxon>Pezizomycotina</taxon>
        <taxon>Eurotiomycetes</taxon>
        <taxon>Eurotiomycetidae</taxon>
        <taxon>Eurotiales</taxon>
        <taxon>Aspergillaceae</taxon>
        <taxon>Aspergillus</taxon>
        <taxon>Aspergillus subgen. Nidulantes</taxon>
    </lineage>
</organism>
<keyword evidence="8" id="KW-0949">S-adenosyl-L-methionine</keyword>
<dbReference type="Pfam" id="PF04072">
    <property type="entry name" value="LCM"/>
    <property type="match status" value="1"/>
</dbReference>
<name>A0A0F8U5E1_9EURO</name>
<dbReference type="GO" id="GO:0061630">
    <property type="term" value="F:ubiquitin protein ligase activity"/>
    <property type="evidence" value="ECO:0007669"/>
    <property type="project" value="InterPro"/>
</dbReference>
<feature type="non-terminal residue" evidence="15">
    <location>
        <position position="2007"/>
    </location>
</feature>
<sequence length="2007" mass="223072">MSKKFKSQASSSRAAAGAFGGFGGFSSSVSGHGKDLSSLTYVAEPPDLSRISEPQLAIAFKYFSKKDEVTRTKALDDIKEHVSNVEKTGGTLDQGFLEAWIKIYPRASIDLSRRVRQAAHFVQGSIACQVGKRIVPFLPKVIGAWLAGVYDNDKPVHQSALDSFTRVFSTEEKRKGVWKIYQSSILDFVDDVVLQQTPLTLSDERTVKPDDAEAKYARVVGTAILLFNRILGNTNQADLQNDLLKVETILGSKSLWCFSYHDDPSVRRSIYILLRTVVSKEPEHLEWKLVSAALIGKSLSISQIGSASALSETILQVTSVRPQLWTEDYSGKSSASKRLLQYISKGSQSGPGSFWSNLYQLLQVIPLQVLAKLDSKSASEDTLGLGNSRALLESLHEGLTSRDEPQQNRAAAWKAYIDIAMWLAKRLPGQDAVQVLSEKVSPLVRQYVKFDLENSQWLLPTQSSEAICSEYLVALATTGYQISLEQLWTKLSDELLEAVKLSSPEQSKDFKSSQDAVCVQAARLLSLEASLLSRIAGTNFETSTSHMLEKSNLPLLNNCLEVLRSRNGKPYGAAAVVEEMIRKAPQIAQRSQELLPFIQKDAPGLLFSPCGDRLISIILLCRSWDGYGSSFKEAVKQIAHLETAMTNTNPVQKLLSSLDFNEVDADILSSLIMRALNLACKGSQPHWLIIVSALQNQTIHNELENSIFLSLIDALSVEDEVLPVLRGLSQIVSSASSAIKRFQGGSQGSKLTGKLLFLTESPSEEISGPAESLLIKFKQSVVGETTAKASVEVLQRNLSHVNGESLSLESLIALAEEILRGSKPEDVGRLAKGILPSHQVWDEALEPFLELPPRLSTAITSPLSGIVHLVDRQLSDAVSKRYENLARDSNQCSSAFRLTYFTVRILSSFDIAQHLEMEELQTLLYKLPLAVQLIEDDLDIEGYNYIAGPVTPEQREEYREVVNDARKVIRGWSVSTERINLTDNETVGSFIASIWKNKVEELDSTSAVNYRIGEAFVKIMDGIDPTNFTYSSEAIAQLCKEFRTGNSIRSASLVAVLRRSILANPAGTRLCNELVADSAGLKVQDEKQDGLRKLALLNLLLSEEEVNPMTSMPTQRLIFFVKHLIRCLQLEQISLPLKAEIFRSLTLALPCLHEMYGSHWEDCMEIISTTWQTVNGADGALPLLNSSFKLFSCLQTIVEDEDSNDDVKDAWLDKKARLFNDLTSTLGKFDSSITFHLPRDLTVDRLYRLIKAIPLGNLEDVRKVFPLLTAHSLVLQRTAYTLLHRYIPSVQEQVSFDVALSKSEVKLPDELISLLLGAPTMQSISLTYGDDRTWADIRSYLLSWKLVFDHFVNSSFIVQEQYASNIKEYDSLNSLLEFMFDFMQKSHGTIVDASKFDIRSFELDQSESYEKETQWLLVHLYFLCLKNLANLTKDWWIFAIKRLKGPVEAWTQKFISPLVIEDSLERVTQWMSTQDPNEERALTVRVSPKTAEIIASIPVDEESPPVSISLSLPPAYPLHPALVVGRSRVLVDEKKWKSWLLTIQGVIMFSNGNLEDGLLAFRKNVQGALKGQSECSICYSVISTDMQTPNKRCATCKNTFHSSIPAKPSFTTFFHHDPAMSASNIPNLNTLRQGGGRGRLRGRGGGNEGHGFSSQRSSANKDRVVQGTDNDASVSRLSAVGLGYLDDPFARALTPSGLETRRLPIINRGTYVRTTAIDQLVARFLGHGEQKKQIISLGAGSDTRVFRLLSSPATSNIVYHEIDFAMNAAAKIKAIRGTPLLQRALGRVEDITISDAGDALHCPSYHIHPVDLRTLTHQAQHASADTTPPSTTNAVAHLQETVDQTLPTLLISECCLVYLSPGEAADVVRYFTQTLFPRSDKSETLGLVLYEPIRPDDAFGRTMVSNLAARGIHLQTLHKYASLEAQCGRLCEQGFDGAQAAADVDFLWEQWVSGVEKERVAGLEMLDEMEEWRLLAQHYCIAWGWREGRSTFDGWRDLKEQTSLRYS</sequence>